<keyword evidence="5" id="KW-0012">Acyltransferase</keyword>
<keyword evidence="3" id="KW-1133">Transmembrane helix</keyword>
<dbReference type="GO" id="GO:0008654">
    <property type="term" value="P:phospholipid biosynthetic process"/>
    <property type="evidence" value="ECO:0007669"/>
    <property type="project" value="TreeGrafter"/>
</dbReference>
<gene>
    <name evidence="5" type="ORF">ACA1_068080</name>
</gene>
<keyword evidence="5" id="KW-0808">Transferase</keyword>
<name>L8HCG7_ACACF</name>
<dbReference type="SMART" id="SM00563">
    <property type="entry name" value="PlsC"/>
    <property type="match status" value="1"/>
</dbReference>
<dbReference type="AlphaFoldDB" id="L8HCG7"/>
<evidence type="ECO:0000256" key="1">
    <source>
        <dbReference type="SAM" id="Coils"/>
    </source>
</evidence>
<dbReference type="GO" id="GO:0016287">
    <property type="term" value="F:glycerone-phosphate O-acyltransferase activity"/>
    <property type="evidence" value="ECO:0007669"/>
    <property type="project" value="TreeGrafter"/>
</dbReference>
<keyword evidence="3" id="KW-0472">Membrane</keyword>
<dbReference type="STRING" id="1257118.L8HCG7"/>
<feature type="coiled-coil region" evidence="1">
    <location>
        <begin position="541"/>
        <end position="568"/>
    </location>
</feature>
<protein>
    <submittedName>
        <fullName evidence="5">Acyltransferase domain containing protein</fullName>
    </submittedName>
</protein>
<dbReference type="GeneID" id="14924197"/>
<dbReference type="Pfam" id="PF01553">
    <property type="entry name" value="Acyltransferase"/>
    <property type="match status" value="1"/>
</dbReference>
<organism evidence="5 6">
    <name type="scientific">Acanthamoeba castellanii (strain ATCC 30010 / Neff)</name>
    <dbReference type="NCBI Taxonomy" id="1257118"/>
    <lineage>
        <taxon>Eukaryota</taxon>
        <taxon>Amoebozoa</taxon>
        <taxon>Discosea</taxon>
        <taxon>Longamoebia</taxon>
        <taxon>Centramoebida</taxon>
        <taxon>Acanthamoebidae</taxon>
        <taxon>Acanthamoeba</taxon>
    </lineage>
</organism>
<feature type="transmembrane region" description="Helical" evidence="3">
    <location>
        <begin position="499"/>
        <end position="520"/>
    </location>
</feature>
<evidence type="ECO:0000256" key="2">
    <source>
        <dbReference type="SAM" id="MobiDB-lite"/>
    </source>
</evidence>
<accession>L8HCG7</accession>
<keyword evidence="6" id="KW-1185">Reference proteome</keyword>
<evidence type="ECO:0000256" key="3">
    <source>
        <dbReference type="SAM" id="Phobius"/>
    </source>
</evidence>
<reference evidence="5 6" key="1">
    <citation type="journal article" date="2013" name="Genome Biol.">
        <title>Genome of Acanthamoeba castellanii highlights extensive lateral gene transfer and early evolution of tyrosine kinase signaling.</title>
        <authorList>
            <person name="Clarke M."/>
            <person name="Lohan A.J."/>
            <person name="Liu B."/>
            <person name="Lagkouvardos I."/>
            <person name="Roy S."/>
            <person name="Zafar N."/>
            <person name="Bertelli C."/>
            <person name="Schilde C."/>
            <person name="Kianianmomeni A."/>
            <person name="Burglin T.R."/>
            <person name="Frech C."/>
            <person name="Turcotte B."/>
            <person name="Kopec K.O."/>
            <person name="Synnott J.M."/>
            <person name="Choo C."/>
            <person name="Paponov I."/>
            <person name="Finkler A."/>
            <person name="Soon Heng Tan C."/>
            <person name="Hutchins A.P."/>
            <person name="Weinmeier T."/>
            <person name="Rattei T."/>
            <person name="Chu J.S."/>
            <person name="Gimenez G."/>
            <person name="Irimia M."/>
            <person name="Rigden D.J."/>
            <person name="Fitzpatrick D.A."/>
            <person name="Lorenzo-Morales J."/>
            <person name="Bateman A."/>
            <person name="Chiu C.H."/>
            <person name="Tang P."/>
            <person name="Hegemann P."/>
            <person name="Fromm H."/>
            <person name="Raoult D."/>
            <person name="Greub G."/>
            <person name="Miranda-Saavedra D."/>
            <person name="Chen N."/>
            <person name="Nash P."/>
            <person name="Ginger M.L."/>
            <person name="Horn M."/>
            <person name="Schaap P."/>
            <person name="Caler L."/>
            <person name="Loftus B."/>
        </authorList>
    </citation>
    <scope>NUCLEOTIDE SEQUENCE [LARGE SCALE GENOMIC DNA]</scope>
    <source>
        <strain evidence="5 6">Neff</strain>
    </source>
</reference>
<dbReference type="VEuPathDB" id="AmoebaDB:ACA1_068080"/>
<dbReference type="OrthoDB" id="2427554at2759"/>
<proteinExistence type="predicted"/>
<dbReference type="PANTHER" id="PTHR31605">
    <property type="entry name" value="GLYCEROL-3-PHOSPHATE O-ACYLTRANSFERASE 1"/>
    <property type="match status" value="1"/>
</dbReference>
<feature type="region of interest" description="Disordered" evidence="2">
    <location>
        <begin position="352"/>
        <end position="397"/>
    </location>
</feature>
<dbReference type="SUPFAM" id="SSF69593">
    <property type="entry name" value="Glycerol-3-phosphate (1)-acyltransferase"/>
    <property type="match status" value="1"/>
</dbReference>
<evidence type="ECO:0000313" key="5">
    <source>
        <dbReference type="EMBL" id="ELR23224.1"/>
    </source>
</evidence>
<dbReference type="InterPro" id="IPR002123">
    <property type="entry name" value="Plipid/glycerol_acylTrfase"/>
</dbReference>
<keyword evidence="3" id="KW-0812">Transmembrane</keyword>
<dbReference type="InterPro" id="IPR052744">
    <property type="entry name" value="GPAT/DAPAT"/>
</dbReference>
<dbReference type="KEGG" id="acan:ACA1_068080"/>
<feature type="compositionally biased region" description="Acidic residues" evidence="2">
    <location>
        <begin position="383"/>
        <end position="397"/>
    </location>
</feature>
<feature type="domain" description="Phospholipid/glycerol acyltransferase" evidence="4">
    <location>
        <begin position="34"/>
        <end position="216"/>
    </location>
</feature>
<dbReference type="Proteomes" id="UP000011083">
    <property type="component" value="Unassembled WGS sequence"/>
</dbReference>
<feature type="compositionally biased region" description="Basic and acidic residues" evidence="2">
    <location>
        <begin position="352"/>
        <end position="365"/>
    </location>
</feature>
<feature type="transmembrane region" description="Helical" evidence="3">
    <location>
        <begin position="417"/>
        <end position="449"/>
    </location>
</feature>
<evidence type="ECO:0000259" key="4">
    <source>
        <dbReference type="SMART" id="SM00563"/>
    </source>
</evidence>
<dbReference type="RefSeq" id="XP_004352752.1">
    <property type="nucleotide sequence ID" value="XM_004352700.1"/>
</dbReference>
<evidence type="ECO:0000313" key="6">
    <source>
        <dbReference type="Proteomes" id="UP000011083"/>
    </source>
</evidence>
<keyword evidence="1" id="KW-0175">Coiled coil</keyword>
<feature type="transmembrane region" description="Helical" evidence="3">
    <location>
        <begin position="470"/>
        <end position="493"/>
    </location>
</feature>
<dbReference type="GO" id="GO:0004366">
    <property type="term" value="F:glycerol-3-phosphate O-acyltransferase activity"/>
    <property type="evidence" value="ECO:0007669"/>
    <property type="project" value="TreeGrafter"/>
</dbReference>
<dbReference type="EMBL" id="KB007857">
    <property type="protein sequence ID" value="ELR23224.1"/>
    <property type="molecule type" value="Genomic_DNA"/>
</dbReference>
<dbReference type="OMA" id="RSRQTCF"/>
<dbReference type="PANTHER" id="PTHR31605:SF0">
    <property type="entry name" value="GLYCEROL-3-PHOSPHATE O-ACYLTRANSFERASE 1"/>
    <property type="match status" value="1"/>
</dbReference>
<sequence>MYRFMVWFFKTITYIFFDDIEIVGQDKIPLEGPVIFVGNHQNQFVDGALLMAHCVREVSFLVAAVSMKRFLVGDLARACRAIPVERPQDVASLGCGVVTGSGNEVIGERTNFTAEFTVGDSISIKGLEPALITEIVSDEKLIVKTPHEHPITEKMPYKIFKKVDQSNVYQHVWAALGRGDWTELLPLKAGVTLMALGAVDKYKVPVKIVPCGLNYFFGHKFRSRVALEFGEPYEILPESELVEQYRHDKRASCSALLETITARLRSVTLNTPDYKVLQAIHAARRLYQPPNVKLPIDQYLELNRRFAEGYIRFNEHPLVKNSIKELYAYMKELKDNGLRDYQARNFGIADQKARTRHDTTRHDTQTRTAPAHSGPTPKVATVVDDEDENDATEEDEEEYNIRFDWEKNKNLISPQTFYWNLLVNFFFFVILFLVSLPGTLLNAPVGYIIKEKANKKAREAVRSSTVKIRGNDVIASVKVLTALWMVPLTYTIYATLAGLYTGSFLVAVAVWLVLPFFSYISIRVMQRGVFTWRALLAVRTLARSEAKLRALQKERRRLVRELRKVVEELGPQLGPEIWEHRVISPEELEREDHEKNKPVFYKRSSYIPNTVSSGKEDKKDK</sequence>